<dbReference type="AlphaFoldDB" id="A0A2P8HKP5"/>
<sequence length="130" mass="14450">MKITHIVLALLLLTACKKNSGDSCTQYKTTNIINVRYMGQTRSGMVGDEGAFFDVTCNFSNGCGAIYRFTEDKNGNTWTVKAEGVYQLCTVCTQAAMPQTKTYSFQTSSRGTYYIKWEGLPGRVDTVRIP</sequence>
<comment type="caution">
    <text evidence="2">The sequence shown here is derived from an EMBL/GenBank/DDBJ whole genome shotgun (WGS) entry which is preliminary data.</text>
</comment>
<organism evidence="2 3">
    <name type="scientific">Chitinophaga niastensis</name>
    <dbReference type="NCBI Taxonomy" id="536980"/>
    <lineage>
        <taxon>Bacteria</taxon>
        <taxon>Pseudomonadati</taxon>
        <taxon>Bacteroidota</taxon>
        <taxon>Chitinophagia</taxon>
        <taxon>Chitinophagales</taxon>
        <taxon>Chitinophagaceae</taxon>
        <taxon>Chitinophaga</taxon>
    </lineage>
</organism>
<proteinExistence type="predicted"/>
<evidence type="ECO:0008006" key="4">
    <source>
        <dbReference type="Google" id="ProtNLM"/>
    </source>
</evidence>
<feature type="signal peptide" evidence="1">
    <location>
        <begin position="1"/>
        <end position="20"/>
    </location>
</feature>
<dbReference type="EMBL" id="PYAW01000003">
    <property type="protein sequence ID" value="PSL46789.1"/>
    <property type="molecule type" value="Genomic_DNA"/>
</dbReference>
<feature type="chain" id="PRO_5015118549" description="Lipoprotein" evidence="1">
    <location>
        <begin position="21"/>
        <end position="130"/>
    </location>
</feature>
<reference evidence="2 3" key="1">
    <citation type="submission" date="2018-03" db="EMBL/GenBank/DDBJ databases">
        <title>Genomic Encyclopedia of Archaeal and Bacterial Type Strains, Phase II (KMG-II): from individual species to whole genera.</title>
        <authorList>
            <person name="Goeker M."/>
        </authorList>
    </citation>
    <scope>NUCLEOTIDE SEQUENCE [LARGE SCALE GENOMIC DNA]</scope>
    <source>
        <strain evidence="2 3">DSM 24859</strain>
    </source>
</reference>
<dbReference type="OrthoDB" id="675014at2"/>
<dbReference type="PROSITE" id="PS51257">
    <property type="entry name" value="PROKAR_LIPOPROTEIN"/>
    <property type="match status" value="1"/>
</dbReference>
<accession>A0A2P8HKP5</accession>
<dbReference type="RefSeq" id="WP_106529544.1">
    <property type="nucleotide sequence ID" value="NZ_PYAW01000003.1"/>
</dbReference>
<evidence type="ECO:0000313" key="2">
    <source>
        <dbReference type="EMBL" id="PSL46789.1"/>
    </source>
</evidence>
<dbReference type="Proteomes" id="UP000240971">
    <property type="component" value="Unassembled WGS sequence"/>
</dbReference>
<keyword evidence="1" id="KW-0732">Signal</keyword>
<name>A0A2P8HKP5_CHINA</name>
<evidence type="ECO:0000256" key="1">
    <source>
        <dbReference type="SAM" id="SignalP"/>
    </source>
</evidence>
<keyword evidence="3" id="KW-1185">Reference proteome</keyword>
<evidence type="ECO:0000313" key="3">
    <source>
        <dbReference type="Proteomes" id="UP000240971"/>
    </source>
</evidence>
<gene>
    <name evidence="2" type="ORF">CLV51_103771</name>
</gene>
<protein>
    <recommendedName>
        <fullName evidence="4">Lipoprotein</fullName>
    </recommendedName>
</protein>